<feature type="domain" description="Thioredoxin" evidence="2">
    <location>
        <begin position="32"/>
        <end position="201"/>
    </location>
</feature>
<dbReference type="AlphaFoldDB" id="A0A9D1J9K7"/>
<accession>A0A9D1J9K7</accession>
<keyword evidence="1" id="KW-0732">Signal</keyword>
<proteinExistence type="predicted"/>
<feature type="signal peptide" evidence="1">
    <location>
        <begin position="1"/>
        <end position="22"/>
    </location>
</feature>
<name>A0A9D1J9K7_9FIRM</name>
<dbReference type="InterPro" id="IPR036249">
    <property type="entry name" value="Thioredoxin-like_sf"/>
</dbReference>
<protein>
    <recommendedName>
        <fullName evidence="2">Thioredoxin domain-containing protein</fullName>
    </recommendedName>
</protein>
<reference evidence="3" key="2">
    <citation type="journal article" date="2021" name="PeerJ">
        <title>Extensive microbial diversity within the chicken gut microbiome revealed by metagenomics and culture.</title>
        <authorList>
            <person name="Gilroy R."/>
            <person name="Ravi A."/>
            <person name="Getino M."/>
            <person name="Pursley I."/>
            <person name="Horton D.L."/>
            <person name="Alikhan N.F."/>
            <person name="Baker D."/>
            <person name="Gharbi K."/>
            <person name="Hall N."/>
            <person name="Watson M."/>
            <person name="Adriaenssens E.M."/>
            <person name="Foster-Nyarko E."/>
            <person name="Jarju S."/>
            <person name="Secka A."/>
            <person name="Antonio M."/>
            <person name="Oren A."/>
            <person name="Chaudhuri R.R."/>
            <person name="La Ragione R."/>
            <person name="Hildebrand F."/>
            <person name="Pallen M.J."/>
        </authorList>
    </citation>
    <scope>NUCLEOTIDE SEQUENCE</scope>
    <source>
        <strain evidence="3">ChiW16-3235</strain>
    </source>
</reference>
<dbReference type="PANTHER" id="PTHR42852">
    <property type="entry name" value="THIOL:DISULFIDE INTERCHANGE PROTEIN DSBE"/>
    <property type="match status" value="1"/>
</dbReference>
<dbReference type="InterPro" id="IPR013766">
    <property type="entry name" value="Thioredoxin_domain"/>
</dbReference>
<evidence type="ECO:0000313" key="4">
    <source>
        <dbReference type="Proteomes" id="UP000823913"/>
    </source>
</evidence>
<dbReference type="PANTHER" id="PTHR42852:SF13">
    <property type="entry name" value="PROTEIN DIPZ"/>
    <property type="match status" value="1"/>
</dbReference>
<dbReference type="Gene3D" id="3.40.30.10">
    <property type="entry name" value="Glutaredoxin"/>
    <property type="match status" value="1"/>
</dbReference>
<gene>
    <name evidence="3" type="ORF">IAB94_06180</name>
</gene>
<comment type="caution">
    <text evidence="3">The sequence shown here is derived from an EMBL/GenBank/DDBJ whole genome shotgun (WGS) entry which is preliminary data.</text>
</comment>
<dbReference type="EMBL" id="DVHK01000123">
    <property type="protein sequence ID" value="HIR67613.1"/>
    <property type="molecule type" value="Genomic_DNA"/>
</dbReference>
<evidence type="ECO:0000313" key="3">
    <source>
        <dbReference type="EMBL" id="HIR67613.1"/>
    </source>
</evidence>
<dbReference type="PROSITE" id="PS51352">
    <property type="entry name" value="THIOREDOXIN_2"/>
    <property type="match status" value="1"/>
</dbReference>
<feature type="chain" id="PRO_5039256993" description="Thioredoxin domain-containing protein" evidence="1">
    <location>
        <begin position="23"/>
        <end position="201"/>
    </location>
</feature>
<evidence type="ECO:0000256" key="1">
    <source>
        <dbReference type="SAM" id="SignalP"/>
    </source>
</evidence>
<dbReference type="Proteomes" id="UP000823913">
    <property type="component" value="Unassembled WGS sequence"/>
</dbReference>
<dbReference type="SUPFAM" id="SSF52833">
    <property type="entry name" value="Thioredoxin-like"/>
    <property type="match status" value="1"/>
</dbReference>
<evidence type="ECO:0000259" key="2">
    <source>
        <dbReference type="PROSITE" id="PS51352"/>
    </source>
</evidence>
<reference evidence="3" key="1">
    <citation type="submission" date="2020-10" db="EMBL/GenBank/DDBJ databases">
        <authorList>
            <person name="Gilroy R."/>
        </authorList>
    </citation>
    <scope>NUCLEOTIDE SEQUENCE</scope>
    <source>
        <strain evidence="3">ChiW16-3235</strain>
    </source>
</reference>
<sequence>MRRKISALLAVLLCSLGAALTAACNSAPIAGGQNPDEQPDNGMNAVCPDFEVEILGEYEDDEEPEIYCPVNTRGKITVLNFWGVWIEDSLTELPAFYEVAQQNADTVALVAIHSAEYTVPSKDDEDELTVYESIVEKGWDKWNVTFAQDAEQKNGLSAYDLLGGLGTYPMTVILNEEGLISYKRMGITSAEQLQAMIGTLL</sequence>
<dbReference type="PROSITE" id="PS51257">
    <property type="entry name" value="PROKAR_LIPOPROTEIN"/>
    <property type="match status" value="1"/>
</dbReference>
<dbReference type="InterPro" id="IPR050553">
    <property type="entry name" value="Thioredoxin_ResA/DsbE_sf"/>
</dbReference>
<organism evidence="3 4">
    <name type="scientific">Candidatus Coproplasma avicola</name>
    <dbReference type="NCBI Taxonomy" id="2840744"/>
    <lineage>
        <taxon>Bacteria</taxon>
        <taxon>Bacillati</taxon>
        <taxon>Bacillota</taxon>
        <taxon>Clostridia</taxon>
        <taxon>Eubacteriales</taxon>
        <taxon>Candidatus Coproplasma</taxon>
    </lineage>
</organism>